<feature type="domain" description="LTI65/LTI78 NYQTKV repeat" evidence="3">
    <location>
        <begin position="181"/>
        <end position="242"/>
    </location>
</feature>
<dbReference type="AlphaFoldDB" id="A0AAN9IJP3"/>
<feature type="compositionally biased region" description="Acidic residues" evidence="1">
    <location>
        <begin position="80"/>
        <end position="97"/>
    </location>
</feature>
<feature type="region of interest" description="Disordered" evidence="1">
    <location>
        <begin position="1"/>
        <end position="383"/>
    </location>
</feature>
<feature type="region of interest" description="Disordered" evidence="1">
    <location>
        <begin position="409"/>
        <end position="430"/>
    </location>
</feature>
<organism evidence="5 6">
    <name type="scientific">Clitoria ternatea</name>
    <name type="common">Butterfly pea</name>
    <dbReference type="NCBI Taxonomy" id="43366"/>
    <lineage>
        <taxon>Eukaryota</taxon>
        <taxon>Viridiplantae</taxon>
        <taxon>Streptophyta</taxon>
        <taxon>Embryophyta</taxon>
        <taxon>Tracheophyta</taxon>
        <taxon>Spermatophyta</taxon>
        <taxon>Magnoliopsida</taxon>
        <taxon>eudicotyledons</taxon>
        <taxon>Gunneridae</taxon>
        <taxon>Pentapetalae</taxon>
        <taxon>rosids</taxon>
        <taxon>fabids</taxon>
        <taxon>Fabales</taxon>
        <taxon>Fabaceae</taxon>
        <taxon>Papilionoideae</taxon>
        <taxon>50 kb inversion clade</taxon>
        <taxon>NPAAA clade</taxon>
        <taxon>indigoferoid/millettioid clade</taxon>
        <taxon>Phaseoleae</taxon>
        <taxon>Clitoria</taxon>
    </lineage>
</organism>
<dbReference type="PANTHER" id="PTHR33836:SF8">
    <property type="entry name" value="LOW-TEMPERATURE-INDUCED 65 KDA PROTEIN"/>
    <property type="match status" value="1"/>
</dbReference>
<dbReference type="PANTHER" id="PTHR33836">
    <property type="entry name" value="LOW-TEMPERATURE-INDUCED 65 KDA PROTEIN-RELATED"/>
    <property type="match status" value="1"/>
</dbReference>
<dbReference type="EMBL" id="JAYKXN010000006">
    <property type="protein sequence ID" value="KAK7279955.1"/>
    <property type="molecule type" value="Genomic_DNA"/>
</dbReference>
<feature type="compositionally biased region" description="Basic and acidic residues" evidence="1">
    <location>
        <begin position="417"/>
        <end position="430"/>
    </location>
</feature>
<feature type="compositionally biased region" description="Basic and acidic residues" evidence="1">
    <location>
        <begin position="453"/>
        <end position="481"/>
    </location>
</feature>
<feature type="compositionally biased region" description="Basic and acidic residues" evidence="1">
    <location>
        <begin position="171"/>
        <end position="188"/>
    </location>
</feature>
<dbReference type="Pfam" id="PF23399">
    <property type="entry name" value="LTI65_PGEED"/>
    <property type="match status" value="1"/>
</dbReference>
<feature type="domain" description="LTI65/LTI78 PGEED repeat" evidence="2">
    <location>
        <begin position="424"/>
        <end position="454"/>
    </location>
</feature>
<feature type="compositionally biased region" description="Basic and acidic residues" evidence="1">
    <location>
        <begin position="318"/>
        <end position="335"/>
    </location>
</feature>
<dbReference type="Pfam" id="PF23403">
    <property type="entry name" value="LTI65_LTI78_N"/>
    <property type="match status" value="1"/>
</dbReference>
<keyword evidence="6" id="KW-1185">Reference proteome</keyword>
<evidence type="ECO:0008006" key="7">
    <source>
        <dbReference type="Google" id="ProtNLM"/>
    </source>
</evidence>
<evidence type="ECO:0000259" key="4">
    <source>
        <dbReference type="Pfam" id="PF23403"/>
    </source>
</evidence>
<feature type="domain" description="LTI65/LTI78 N-terminal" evidence="4">
    <location>
        <begin position="38"/>
        <end position="112"/>
    </location>
</feature>
<accession>A0AAN9IJP3</accession>
<dbReference type="InterPro" id="IPR037491">
    <property type="entry name" value="LTI78/LTI65"/>
</dbReference>
<comment type="caution">
    <text evidence="5">The sequence shown here is derived from an EMBL/GenBank/DDBJ whole genome shotgun (WGS) entry which is preliminary data.</text>
</comment>
<feature type="compositionally biased region" description="Polar residues" evidence="1">
    <location>
        <begin position="530"/>
        <end position="562"/>
    </location>
</feature>
<feature type="compositionally biased region" description="Basic and acidic residues" evidence="1">
    <location>
        <begin position="98"/>
        <end position="111"/>
    </location>
</feature>
<evidence type="ECO:0000313" key="5">
    <source>
        <dbReference type="EMBL" id="KAK7279955.1"/>
    </source>
</evidence>
<proteinExistence type="predicted"/>
<dbReference type="Pfam" id="PF23402">
    <property type="entry name" value="LTI65_LTI78_NYQTKV"/>
    <property type="match status" value="1"/>
</dbReference>
<feature type="region of interest" description="Disordered" evidence="1">
    <location>
        <begin position="529"/>
        <end position="562"/>
    </location>
</feature>
<feature type="compositionally biased region" description="Basic and acidic residues" evidence="1">
    <location>
        <begin position="53"/>
        <end position="79"/>
    </location>
</feature>
<dbReference type="Proteomes" id="UP001359559">
    <property type="component" value="Unassembled WGS sequence"/>
</dbReference>
<gene>
    <name evidence="5" type="ORF">RJT34_25017</name>
</gene>
<feature type="compositionally biased region" description="Polar residues" evidence="1">
    <location>
        <begin position="149"/>
        <end position="162"/>
    </location>
</feature>
<evidence type="ECO:0000259" key="3">
    <source>
        <dbReference type="Pfam" id="PF23402"/>
    </source>
</evidence>
<evidence type="ECO:0000259" key="2">
    <source>
        <dbReference type="Pfam" id="PF23399"/>
    </source>
</evidence>
<feature type="compositionally biased region" description="Polar residues" evidence="1">
    <location>
        <begin position="17"/>
        <end position="27"/>
    </location>
</feature>
<sequence length="562" mass="61093">MDSSVVQSEVHEKDEQYPNNVASQQVPQGAEENQFDIEKKSVLTKVKAKAKKIKDSIKKHGHQALDHGHENNNEDQHTPDDDDDDHDLDDDEEMAEEQEIHETPIHEREAVKIAAVTSEQDEIIGKSGNNVGGKTDVGEEPHHDPQVGGVSSPTDINQSIATGTDPAKTFSVEEKAGLPMDNLEKPIGLEEDPQALGRRPEPELYTPPNYQTKVTDPRVAGSDEIEITPVEESFARMNVQEEPKHAPEPNIQRNHVDSEFPPAASHDQFVPHFSAATQTQNPSAESQDQSFQGTVPTNISRISANPVETAQSFNTIRSTEEEQPHDEESTDKVVTPKDVIASEVGSDEKSDIKDKVTTNAEEQQKSTDAAKISGSSAAEEGQKNIAQSLTQKLTPVYEKVAGVGSAVKSKVSVTETKNGDKEQDKGVSVKDYLAEKLRPGEEDKALSEVISEALHKPKEVPVKNEHGHLGSEDEKPEKVTAEESSVNSQGKGVVDKLKEKVGSWFGKSEVNQSSQDSDYEAVVVIVTGGQDLSKNTNSGAEVEQVSQVLGGNSSPIEEQGTR</sequence>
<evidence type="ECO:0000313" key="6">
    <source>
        <dbReference type="Proteomes" id="UP001359559"/>
    </source>
</evidence>
<protein>
    <recommendedName>
        <fullName evidence="7">Low-temperature-induced 65 kDa protein</fullName>
    </recommendedName>
</protein>
<dbReference type="InterPro" id="IPR056605">
    <property type="entry name" value="LTI65_LTI78_N"/>
</dbReference>
<feature type="compositionally biased region" description="Basic and acidic residues" evidence="1">
    <location>
        <begin position="346"/>
        <end position="356"/>
    </location>
</feature>
<dbReference type="GO" id="GO:0009737">
    <property type="term" value="P:response to abscisic acid"/>
    <property type="evidence" value="ECO:0007669"/>
    <property type="project" value="InterPro"/>
</dbReference>
<feature type="region of interest" description="Disordered" evidence="1">
    <location>
        <begin position="452"/>
        <end position="493"/>
    </location>
</feature>
<dbReference type="InterPro" id="IPR057059">
    <property type="entry name" value="LTI65/LTI78_PGEED"/>
</dbReference>
<dbReference type="InterPro" id="IPR057058">
    <property type="entry name" value="LTI65_LTI78_NYQTKV"/>
</dbReference>
<name>A0AAN9IJP3_CLITE</name>
<feature type="compositionally biased region" description="Polar residues" evidence="1">
    <location>
        <begin position="275"/>
        <end position="317"/>
    </location>
</feature>
<reference evidence="5 6" key="1">
    <citation type="submission" date="2024-01" db="EMBL/GenBank/DDBJ databases">
        <title>The genomes of 5 underutilized Papilionoideae crops provide insights into root nodulation and disease resistance.</title>
        <authorList>
            <person name="Yuan L."/>
        </authorList>
    </citation>
    <scope>NUCLEOTIDE SEQUENCE [LARGE SCALE GENOMIC DNA]</scope>
    <source>
        <strain evidence="5">LY-2023</strain>
        <tissue evidence="5">Leaf</tissue>
    </source>
</reference>
<dbReference type="GO" id="GO:0006950">
    <property type="term" value="P:response to stress"/>
    <property type="evidence" value="ECO:0007669"/>
    <property type="project" value="TreeGrafter"/>
</dbReference>
<feature type="compositionally biased region" description="Basic and acidic residues" evidence="1">
    <location>
        <begin position="136"/>
        <end position="145"/>
    </location>
</feature>
<evidence type="ECO:0000256" key="1">
    <source>
        <dbReference type="SAM" id="MobiDB-lite"/>
    </source>
</evidence>